<reference evidence="2" key="1">
    <citation type="journal article" date="2014" name="Int. J. Syst. Evol. Microbiol.">
        <title>Complete genome sequence of Corynebacterium casei LMG S-19264T (=DSM 44701T), isolated from a smear-ripened cheese.</title>
        <authorList>
            <consortium name="US DOE Joint Genome Institute (JGI-PGF)"/>
            <person name="Walter F."/>
            <person name="Albersmeier A."/>
            <person name="Kalinowski J."/>
            <person name="Ruckert C."/>
        </authorList>
    </citation>
    <scope>NUCLEOTIDE SEQUENCE</scope>
    <source>
        <strain evidence="2">CGMCC 1.12408</strain>
    </source>
</reference>
<dbReference type="Proteomes" id="UP000613512">
    <property type="component" value="Unassembled WGS sequence"/>
</dbReference>
<evidence type="ECO:0000313" key="3">
    <source>
        <dbReference type="Proteomes" id="UP000613512"/>
    </source>
</evidence>
<accession>A0A916S580</accession>
<keyword evidence="3" id="KW-1185">Reference proteome</keyword>
<evidence type="ECO:0000256" key="1">
    <source>
        <dbReference type="SAM" id="Phobius"/>
    </source>
</evidence>
<dbReference type="RefSeq" id="WP_188385507.1">
    <property type="nucleotide sequence ID" value="NZ_BMEY01000018.1"/>
</dbReference>
<proteinExistence type="predicted"/>
<dbReference type="EMBL" id="BMEY01000018">
    <property type="protein sequence ID" value="GGA85088.1"/>
    <property type="molecule type" value="Genomic_DNA"/>
</dbReference>
<evidence type="ECO:0008006" key="4">
    <source>
        <dbReference type="Google" id="ProtNLM"/>
    </source>
</evidence>
<organism evidence="2 3">
    <name type="scientific">Ornithinibacillus halotolerans</name>
    <dbReference type="NCBI Taxonomy" id="1274357"/>
    <lineage>
        <taxon>Bacteria</taxon>
        <taxon>Bacillati</taxon>
        <taxon>Bacillota</taxon>
        <taxon>Bacilli</taxon>
        <taxon>Bacillales</taxon>
        <taxon>Bacillaceae</taxon>
        <taxon>Ornithinibacillus</taxon>
    </lineage>
</organism>
<reference evidence="2" key="2">
    <citation type="submission" date="2020-09" db="EMBL/GenBank/DDBJ databases">
        <authorList>
            <person name="Sun Q."/>
            <person name="Zhou Y."/>
        </authorList>
    </citation>
    <scope>NUCLEOTIDE SEQUENCE</scope>
    <source>
        <strain evidence="2">CGMCC 1.12408</strain>
    </source>
</reference>
<feature type="transmembrane region" description="Helical" evidence="1">
    <location>
        <begin position="6"/>
        <end position="28"/>
    </location>
</feature>
<comment type="caution">
    <text evidence="2">The sequence shown here is derived from an EMBL/GenBank/DDBJ whole genome shotgun (WGS) entry which is preliminary data.</text>
</comment>
<protein>
    <recommendedName>
        <fullName evidence="4">DUF3784 domain-containing protein</fullName>
    </recommendedName>
</protein>
<gene>
    <name evidence="2" type="ORF">GCM10008025_30150</name>
</gene>
<name>A0A916S580_9BACI</name>
<feature type="transmembrane region" description="Helical" evidence="1">
    <location>
        <begin position="49"/>
        <end position="70"/>
    </location>
</feature>
<keyword evidence="1" id="KW-0812">Transmembrane</keyword>
<keyword evidence="1" id="KW-1133">Transmembrane helix</keyword>
<keyword evidence="1" id="KW-0472">Membrane</keyword>
<sequence>MPFQVFIVLFIGLVFIVFGYLIFSGKAPTLLDFFLKQGVTYEDKRSNRFFGLIIIIIGIAIMLLPLILGVENMNI</sequence>
<dbReference type="AlphaFoldDB" id="A0A916S580"/>
<evidence type="ECO:0000313" key="2">
    <source>
        <dbReference type="EMBL" id="GGA85088.1"/>
    </source>
</evidence>